<reference evidence="16" key="1">
    <citation type="submission" date="2025-08" db="UniProtKB">
        <authorList>
            <consortium name="RefSeq"/>
        </authorList>
    </citation>
    <scope>IDENTIFICATION</scope>
    <source>
        <tissue evidence="16">Blood</tissue>
    </source>
</reference>
<evidence type="ECO:0000313" key="16">
    <source>
        <dbReference type="RefSeq" id="XP_008524268.2"/>
    </source>
</evidence>
<evidence type="ECO:0000256" key="2">
    <source>
        <dbReference type="ARBA" id="ARBA00007376"/>
    </source>
</evidence>
<sequence length="320" mass="36833">MVSVVQSTLTIILSAEFIIGNLGNGFIALVNCIDWVKRREISSADQILTALAISRIGLLWLVSINWYISVFFTVLLVPGKLLRVNSIGWTVTNHFSNWLATSLSIFYFLKIASFSNSIFLYLKWRVKKVISMILLVTLVLFIFNIALMNMHINVWINEHKVNMTGTSRMSNFVQLSTRTLFINTLFTIIPFAVSLIIFLLLIFSLWKHLKKIQHNAKDSRDASTEAHIKAMKSMIAFLLLFAIYFLSLFVSIWSFKFPERKQIIMFCQVIGIIYPAGHPYVPILGYNKLRQAFLSVLCWLRSKMENLQARRPFRDSSCIS</sequence>
<accession>A0ABM2EXW5</accession>
<gene>
    <name evidence="16" type="primary">LOC103554799</name>
</gene>
<keyword evidence="11 13" id="KW-0807">Transducer</keyword>
<protein>
    <recommendedName>
        <fullName evidence="13">Taste receptor type 2</fullName>
    </recommendedName>
</protein>
<dbReference type="CDD" id="cd15019">
    <property type="entry name" value="7tm_TAS2R14-like"/>
    <property type="match status" value="1"/>
</dbReference>
<comment type="similarity">
    <text evidence="2 12">Belongs to the G-protein coupled receptor T2R family.</text>
</comment>
<keyword evidence="6 14" id="KW-1133">Transmembrane helix</keyword>
<dbReference type="PANTHER" id="PTHR11394">
    <property type="entry name" value="TASTE RECEPTOR TYPE 2"/>
    <property type="match status" value="1"/>
</dbReference>
<proteinExistence type="inferred from homology"/>
<dbReference type="Pfam" id="PF05296">
    <property type="entry name" value="TAS2R"/>
    <property type="match status" value="1"/>
</dbReference>
<feature type="transmembrane region" description="Helical" evidence="14">
    <location>
        <begin position="263"/>
        <end position="281"/>
    </location>
</feature>
<name>A0ABM2EXW5_EQUPR</name>
<evidence type="ECO:0000256" key="8">
    <source>
        <dbReference type="ARBA" id="ARBA00023136"/>
    </source>
</evidence>
<keyword evidence="4 13" id="KW-0716">Sensory transduction</keyword>
<feature type="transmembrane region" description="Helical" evidence="14">
    <location>
        <begin position="12"/>
        <end position="36"/>
    </location>
</feature>
<evidence type="ECO:0000256" key="13">
    <source>
        <dbReference type="RuleBase" id="RU004424"/>
    </source>
</evidence>
<evidence type="ECO:0000256" key="9">
    <source>
        <dbReference type="ARBA" id="ARBA00023170"/>
    </source>
</evidence>
<dbReference type="SUPFAM" id="SSF81321">
    <property type="entry name" value="Family A G protein-coupled receptor-like"/>
    <property type="match status" value="1"/>
</dbReference>
<organism evidence="15 16">
    <name type="scientific">Equus przewalskii</name>
    <name type="common">Przewalski's horse</name>
    <name type="synonym">Equus caballus przewalskii</name>
    <dbReference type="NCBI Taxonomy" id="9798"/>
    <lineage>
        <taxon>Eukaryota</taxon>
        <taxon>Metazoa</taxon>
        <taxon>Chordata</taxon>
        <taxon>Craniata</taxon>
        <taxon>Vertebrata</taxon>
        <taxon>Euteleostomi</taxon>
        <taxon>Mammalia</taxon>
        <taxon>Eutheria</taxon>
        <taxon>Laurasiatheria</taxon>
        <taxon>Perissodactyla</taxon>
        <taxon>Equidae</taxon>
        <taxon>Equus</taxon>
    </lineage>
</organism>
<evidence type="ECO:0000256" key="12">
    <source>
        <dbReference type="RuleBase" id="RU004423"/>
    </source>
</evidence>
<dbReference type="Gene3D" id="1.20.1070.10">
    <property type="entry name" value="Rhodopsin 7-helix transmembrane proteins"/>
    <property type="match status" value="1"/>
</dbReference>
<keyword evidence="5 13" id="KW-0812">Transmembrane</keyword>
<evidence type="ECO:0000256" key="4">
    <source>
        <dbReference type="ARBA" id="ARBA00022606"/>
    </source>
</evidence>
<feature type="transmembrane region" description="Helical" evidence="14">
    <location>
        <begin position="98"/>
        <end position="122"/>
    </location>
</feature>
<keyword evidence="9 13" id="KW-0675">Receptor</keyword>
<dbReference type="Proteomes" id="UP001652662">
    <property type="component" value="Chromosome 5"/>
</dbReference>
<keyword evidence="3 13" id="KW-0919">Taste</keyword>
<keyword evidence="7 13" id="KW-0297">G-protein coupled receptor</keyword>
<evidence type="ECO:0000256" key="10">
    <source>
        <dbReference type="ARBA" id="ARBA00023180"/>
    </source>
</evidence>
<dbReference type="RefSeq" id="XP_008524268.2">
    <property type="nucleotide sequence ID" value="XM_008526046.2"/>
</dbReference>
<feature type="transmembrane region" description="Helical" evidence="14">
    <location>
        <begin position="129"/>
        <end position="152"/>
    </location>
</feature>
<evidence type="ECO:0000256" key="5">
    <source>
        <dbReference type="ARBA" id="ARBA00022692"/>
    </source>
</evidence>
<feature type="transmembrane region" description="Helical" evidence="14">
    <location>
        <begin position="180"/>
        <end position="206"/>
    </location>
</feature>
<evidence type="ECO:0000256" key="1">
    <source>
        <dbReference type="ARBA" id="ARBA00004141"/>
    </source>
</evidence>
<dbReference type="GeneID" id="103554799"/>
<keyword evidence="10" id="KW-0325">Glycoprotein</keyword>
<evidence type="ECO:0000256" key="6">
    <source>
        <dbReference type="ARBA" id="ARBA00022989"/>
    </source>
</evidence>
<keyword evidence="8 13" id="KW-0472">Membrane</keyword>
<dbReference type="InterPro" id="IPR007960">
    <property type="entry name" value="TAS2R"/>
</dbReference>
<evidence type="ECO:0000256" key="3">
    <source>
        <dbReference type="ARBA" id="ARBA00022480"/>
    </source>
</evidence>
<evidence type="ECO:0000256" key="7">
    <source>
        <dbReference type="ARBA" id="ARBA00023040"/>
    </source>
</evidence>
<keyword evidence="15" id="KW-1185">Reference proteome</keyword>
<feature type="transmembrane region" description="Helical" evidence="14">
    <location>
        <begin position="235"/>
        <end position="257"/>
    </location>
</feature>
<evidence type="ECO:0000256" key="11">
    <source>
        <dbReference type="ARBA" id="ARBA00023224"/>
    </source>
</evidence>
<feature type="transmembrane region" description="Helical" evidence="14">
    <location>
        <begin position="57"/>
        <end position="78"/>
    </location>
</feature>
<evidence type="ECO:0000256" key="14">
    <source>
        <dbReference type="SAM" id="Phobius"/>
    </source>
</evidence>
<comment type="subcellular location">
    <subcellularLocation>
        <location evidence="1 13">Membrane</location>
        <topology evidence="1 13">Multi-pass membrane protein</topology>
    </subcellularLocation>
</comment>
<dbReference type="PANTHER" id="PTHR11394:SF23">
    <property type="entry name" value="TASTE RECEPTOR TYPE 2 MEMBER 14"/>
    <property type="match status" value="1"/>
</dbReference>
<evidence type="ECO:0000313" key="15">
    <source>
        <dbReference type="Proteomes" id="UP001652662"/>
    </source>
</evidence>